<keyword evidence="5" id="KW-0269">Exonuclease</keyword>
<dbReference type="RefSeq" id="WP_307155378.1">
    <property type="nucleotide sequence ID" value="NZ_JAUSUK010000002.1"/>
</dbReference>
<dbReference type="InterPro" id="IPR055132">
    <property type="entry name" value="RNase_J_b_CASP"/>
</dbReference>
<proteinExistence type="predicted"/>
<evidence type="ECO:0000256" key="1">
    <source>
        <dbReference type="ARBA" id="ARBA00022722"/>
    </source>
</evidence>
<dbReference type="SMART" id="SM00849">
    <property type="entry name" value="Lactamase_B"/>
    <property type="match status" value="1"/>
</dbReference>
<keyword evidence="6" id="KW-0694">RNA-binding</keyword>
<evidence type="ECO:0000256" key="2">
    <source>
        <dbReference type="ARBA" id="ARBA00022723"/>
    </source>
</evidence>
<sequence>MMVHKSKETNEDLVFVPLGGVGEIGMNLALYGIGPARRRRYIAVDMGVAFGHDNLPGVDAVLPDISYLEERADRLDGIFITHAHEDHFGALFDFWPKLKAPVYMTAFAAGLLAAKRAGEIGAPDIPVTVVEQGDRVSAGPFEVEYVPVSHSIPEPSALAIRSAAGTVVHSGDWKIDPTPGLGRPIDEVRLAEIGREGVRALVCDSTNAVRDGISPSEAEVAAVLKEIIAGAKQRVAVTTFASNVARLKAVAEAAQAAEREVVVVGRSLDRAISVARELGYLDGLPPFHNQEAYGYLPRDKVVALMTGSQGEPRAALARIASNDHPAVALSPGDMVIFSSRTIPGNERAVNGIINGLIDLGAEVITDRLGLVHVSGHPRRDELRRLYELLRPQLLVPVHGEALHLHEQAKLGRAAGIPEVLEMRNGDLARLAPGPGEVISKIGAGQMFRDGRLLLAPEQSGVAERRRLSFAGAVFVSLVMSEKGEPLGDPQVALIGLPACDSEGELLQGIVEDTVDDTLDSLPKAKRRDEASVQESLRRAIRSEIAAIWGKKPSVAVTVSYV</sequence>
<dbReference type="InterPro" id="IPR042173">
    <property type="entry name" value="RNase_J_2"/>
</dbReference>
<gene>
    <name evidence="8" type="ORF">J2R99_003194</name>
</gene>
<protein>
    <submittedName>
        <fullName evidence="8">Ribonuclease J</fullName>
        <ecNumber evidence="8">3.1.-.-</ecNumber>
    </submittedName>
</protein>
<evidence type="ECO:0000313" key="8">
    <source>
        <dbReference type="EMBL" id="MDQ0327325.1"/>
    </source>
</evidence>
<dbReference type="InterPro" id="IPR001279">
    <property type="entry name" value="Metallo-B-lactamas"/>
</dbReference>
<dbReference type="SUPFAM" id="SSF56281">
    <property type="entry name" value="Metallo-hydrolase/oxidoreductase"/>
    <property type="match status" value="1"/>
</dbReference>
<dbReference type="EMBL" id="JAUSUK010000002">
    <property type="protein sequence ID" value="MDQ0327325.1"/>
    <property type="molecule type" value="Genomic_DNA"/>
</dbReference>
<name>A0ABU0C9W6_9BRAD</name>
<dbReference type="EC" id="3.1.-.-" evidence="8"/>
<keyword evidence="3 8" id="KW-0378">Hydrolase</keyword>
<feature type="domain" description="Metallo-beta-lactamase" evidence="7">
    <location>
        <begin position="25"/>
        <end position="232"/>
    </location>
</feature>
<keyword evidence="9" id="KW-1185">Reference proteome</keyword>
<keyword evidence="4" id="KW-0862">Zinc</keyword>
<reference evidence="8 9" key="1">
    <citation type="submission" date="2023-07" db="EMBL/GenBank/DDBJ databases">
        <title>Genomic Encyclopedia of Type Strains, Phase IV (KMG-IV): sequencing the most valuable type-strain genomes for metagenomic binning, comparative biology and taxonomic classification.</title>
        <authorList>
            <person name="Goeker M."/>
        </authorList>
    </citation>
    <scope>NUCLEOTIDE SEQUENCE [LARGE SCALE GENOMIC DNA]</scope>
    <source>
        <strain evidence="8 9">DSM 11549</strain>
    </source>
</reference>
<dbReference type="Pfam" id="PF17770">
    <property type="entry name" value="RNase_J_C"/>
    <property type="match status" value="1"/>
</dbReference>
<dbReference type="GO" id="GO:0016787">
    <property type="term" value="F:hydrolase activity"/>
    <property type="evidence" value="ECO:0007669"/>
    <property type="project" value="UniProtKB-KW"/>
</dbReference>
<dbReference type="Pfam" id="PF22505">
    <property type="entry name" value="RNase_J_b_CASP"/>
    <property type="match status" value="1"/>
</dbReference>
<dbReference type="Gene3D" id="3.60.15.10">
    <property type="entry name" value="Ribonuclease Z/Hydroxyacylglutathione hydrolase-like"/>
    <property type="match status" value="1"/>
</dbReference>
<dbReference type="PANTHER" id="PTHR43694:SF1">
    <property type="entry name" value="RIBONUCLEASE J"/>
    <property type="match status" value="1"/>
</dbReference>
<dbReference type="InterPro" id="IPR011108">
    <property type="entry name" value="RMMBL"/>
</dbReference>
<evidence type="ECO:0000259" key="7">
    <source>
        <dbReference type="SMART" id="SM00849"/>
    </source>
</evidence>
<evidence type="ECO:0000256" key="3">
    <source>
        <dbReference type="ARBA" id="ARBA00022801"/>
    </source>
</evidence>
<dbReference type="Proteomes" id="UP001230253">
    <property type="component" value="Unassembled WGS sequence"/>
</dbReference>
<keyword evidence="1" id="KW-0540">Nuclease</keyword>
<dbReference type="CDD" id="cd07714">
    <property type="entry name" value="RNaseJ_MBL-fold"/>
    <property type="match status" value="1"/>
</dbReference>
<evidence type="ECO:0000313" key="9">
    <source>
        <dbReference type="Proteomes" id="UP001230253"/>
    </source>
</evidence>
<comment type="caution">
    <text evidence="8">The sequence shown here is derived from an EMBL/GenBank/DDBJ whole genome shotgun (WGS) entry which is preliminary data.</text>
</comment>
<dbReference type="InterPro" id="IPR041636">
    <property type="entry name" value="RNase_J_C"/>
</dbReference>
<evidence type="ECO:0000256" key="6">
    <source>
        <dbReference type="ARBA" id="ARBA00022884"/>
    </source>
</evidence>
<evidence type="ECO:0000256" key="5">
    <source>
        <dbReference type="ARBA" id="ARBA00022839"/>
    </source>
</evidence>
<organism evidence="8 9">
    <name type="scientific">Rhodopseudomonas julia</name>
    <dbReference type="NCBI Taxonomy" id="200617"/>
    <lineage>
        <taxon>Bacteria</taxon>
        <taxon>Pseudomonadati</taxon>
        <taxon>Pseudomonadota</taxon>
        <taxon>Alphaproteobacteria</taxon>
        <taxon>Hyphomicrobiales</taxon>
        <taxon>Nitrobacteraceae</taxon>
        <taxon>Rhodopseudomonas</taxon>
    </lineage>
</organism>
<dbReference type="Pfam" id="PF00753">
    <property type="entry name" value="Lactamase_B"/>
    <property type="match status" value="1"/>
</dbReference>
<dbReference type="InterPro" id="IPR036866">
    <property type="entry name" value="RibonucZ/Hydroxyglut_hydro"/>
</dbReference>
<evidence type="ECO:0000256" key="4">
    <source>
        <dbReference type="ARBA" id="ARBA00022833"/>
    </source>
</evidence>
<dbReference type="Gene3D" id="3.40.50.10710">
    <property type="entry name" value="Metallo-hydrolase/oxidoreductase"/>
    <property type="match status" value="1"/>
</dbReference>
<accession>A0ABU0C9W6</accession>
<dbReference type="PANTHER" id="PTHR43694">
    <property type="entry name" value="RIBONUCLEASE J"/>
    <property type="match status" value="1"/>
</dbReference>
<keyword evidence="2" id="KW-0479">Metal-binding</keyword>
<dbReference type="Gene3D" id="3.10.20.580">
    <property type="match status" value="1"/>
</dbReference>
<dbReference type="Pfam" id="PF07521">
    <property type="entry name" value="RMMBL"/>
    <property type="match status" value="1"/>
</dbReference>